<dbReference type="GO" id="GO:0008237">
    <property type="term" value="F:metallopeptidase activity"/>
    <property type="evidence" value="ECO:0007669"/>
    <property type="project" value="UniProtKB-KW"/>
</dbReference>
<evidence type="ECO:0000313" key="2">
    <source>
        <dbReference type="EMBL" id="MPM93246.1"/>
    </source>
</evidence>
<dbReference type="Gene3D" id="3.10.580.10">
    <property type="entry name" value="CBS-domain"/>
    <property type="match status" value="1"/>
</dbReference>
<dbReference type="AlphaFoldDB" id="A0A645DV63"/>
<sequence>MVGLLTMRRVRAAMAHGEQRATVGQVAVPLAQVPVVSPYDTATQLLEKLQGSPDGRAFVFDDGRLVGIISPTDLQRMLDLAQLRPRQADR</sequence>
<dbReference type="GO" id="GO:0006508">
    <property type="term" value="P:proteolysis"/>
    <property type="evidence" value="ECO:0007669"/>
    <property type="project" value="UniProtKB-KW"/>
</dbReference>
<comment type="caution">
    <text evidence="2">The sequence shown here is derived from an EMBL/GenBank/DDBJ whole genome shotgun (WGS) entry which is preliminary data.</text>
</comment>
<organism evidence="2">
    <name type="scientific">bioreactor metagenome</name>
    <dbReference type="NCBI Taxonomy" id="1076179"/>
    <lineage>
        <taxon>unclassified sequences</taxon>
        <taxon>metagenomes</taxon>
        <taxon>ecological metagenomes</taxon>
    </lineage>
</organism>
<feature type="domain" description="CBS" evidence="1">
    <location>
        <begin position="27"/>
        <end position="86"/>
    </location>
</feature>
<dbReference type="EMBL" id="VSSQ01040083">
    <property type="protein sequence ID" value="MPM93246.1"/>
    <property type="molecule type" value="Genomic_DNA"/>
</dbReference>
<keyword evidence="2" id="KW-0645">Protease</keyword>
<dbReference type="PROSITE" id="PS51371">
    <property type="entry name" value="CBS"/>
    <property type="match status" value="1"/>
</dbReference>
<dbReference type="SUPFAM" id="SSF54631">
    <property type="entry name" value="CBS-domain pair"/>
    <property type="match status" value="1"/>
</dbReference>
<name>A0A645DV63_9ZZZZ</name>
<accession>A0A645DV63</accession>
<keyword evidence="2" id="KW-0482">Metalloprotease</keyword>
<gene>
    <name evidence="2" type="primary">rip3_4</name>
    <name evidence="2" type="ORF">SDC9_140382</name>
</gene>
<proteinExistence type="predicted"/>
<dbReference type="InterPro" id="IPR000644">
    <property type="entry name" value="CBS_dom"/>
</dbReference>
<dbReference type="Pfam" id="PF00571">
    <property type="entry name" value="CBS"/>
    <property type="match status" value="1"/>
</dbReference>
<keyword evidence="2" id="KW-0378">Hydrolase</keyword>
<evidence type="ECO:0000259" key="1">
    <source>
        <dbReference type="PROSITE" id="PS51371"/>
    </source>
</evidence>
<protein>
    <submittedName>
        <fullName evidence="2">Putative zinc metalloprotease Rip3</fullName>
    </submittedName>
</protein>
<dbReference type="InterPro" id="IPR046342">
    <property type="entry name" value="CBS_dom_sf"/>
</dbReference>
<reference evidence="2" key="1">
    <citation type="submission" date="2019-08" db="EMBL/GenBank/DDBJ databases">
        <authorList>
            <person name="Kucharzyk K."/>
            <person name="Murdoch R.W."/>
            <person name="Higgins S."/>
            <person name="Loffler F."/>
        </authorList>
    </citation>
    <scope>NUCLEOTIDE SEQUENCE</scope>
</reference>